<dbReference type="GO" id="GO:0030335">
    <property type="term" value="P:positive regulation of cell migration"/>
    <property type="evidence" value="ECO:0007669"/>
    <property type="project" value="InterPro"/>
</dbReference>
<dbReference type="AGR" id="Xenbase:XB-GENE-29080391"/>
<dbReference type="InterPro" id="IPR026296">
    <property type="entry name" value="CXCL16"/>
</dbReference>
<evidence type="ECO:0000256" key="5">
    <source>
        <dbReference type="ARBA" id="ARBA00022514"/>
    </source>
</evidence>
<gene>
    <name evidence="19" type="primary">cxcl16</name>
    <name evidence="18" type="synonym">LOC100490837</name>
</gene>
<evidence type="ECO:0000256" key="9">
    <source>
        <dbReference type="ARBA" id="ARBA00023136"/>
    </source>
</evidence>
<dbReference type="GO" id="GO:0034612">
    <property type="term" value="P:response to tumor necrosis factor"/>
    <property type="evidence" value="ECO:0007669"/>
    <property type="project" value="InterPro"/>
</dbReference>
<feature type="region of interest" description="Disordered" evidence="13">
    <location>
        <begin position="235"/>
        <end position="264"/>
    </location>
</feature>
<dbReference type="GO" id="GO:0008009">
    <property type="term" value="F:chemokine activity"/>
    <property type="evidence" value="ECO:0007669"/>
    <property type="project" value="InterPro"/>
</dbReference>
<evidence type="ECO:0000256" key="8">
    <source>
        <dbReference type="ARBA" id="ARBA00022989"/>
    </source>
</evidence>
<evidence type="ECO:0000256" key="3">
    <source>
        <dbReference type="ARBA" id="ARBA00017995"/>
    </source>
</evidence>
<keyword evidence="5" id="KW-0202">Cytokine</keyword>
<dbReference type="GeneID" id="100490837"/>
<dbReference type="SUPFAM" id="SSF54117">
    <property type="entry name" value="Interleukin 8-like chemokines"/>
    <property type="match status" value="1"/>
</dbReference>
<evidence type="ECO:0000256" key="11">
    <source>
        <dbReference type="ARBA" id="ARBA00023180"/>
    </source>
</evidence>
<evidence type="ECO:0000256" key="12">
    <source>
        <dbReference type="ARBA" id="ARBA00032815"/>
    </source>
</evidence>
<evidence type="ECO:0000256" key="10">
    <source>
        <dbReference type="ARBA" id="ARBA00023157"/>
    </source>
</evidence>
<dbReference type="Xenbase" id="XB-GENE-29080391">
    <property type="gene designation" value="cxcl16"/>
</dbReference>
<dbReference type="CTD" id="58191"/>
<keyword evidence="17" id="KW-1185">Reference proteome</keyword>
<evidence type="ECO:0000256" key="13">
    <source>
        <dbReference type="SAM" id="MobiDB-lite"/>
    </source>
</evidence>
<dbReference type="GO" id="GO:0030307">
    <property type="term" value="P:positive regulation of cell growth"/>
    <property type="evidence" value="ECO:0007669"/>
    <property type="project" value="InterPro"/>
</dbReference>
<dbReference type="InterPro" id="IPR036048">
    <property type="entry name" value="Interleukin_8-like_sf"/>
</dbReference>
<evidence type="ECO:0000256" key="4">
    <source>
        <dbReference type="ARBA" id="ARBA00022500"/>
    </source>
</evidence>
<keyword evidence="6 14" id="KW-0812">Transmembrane</keyword>
<comment type="subcellular location">
    <subcellularLocation>
        <location evidence="1">Membrane</location>
        <topology evidence="1">Single-pass type I membrane protein</topology>
    </subcellularLocation>
</comment>
<evidence type="ECO:0000256" key="2">
    <source>
        <dbReference type="ARBA" id="ARBA00010665"/>
    </source>
</evidence>
<keyword evidence="9 14" id="KW-0472">Membrane</keyword>
<dbReference type="PANTHER" id="PTHR14385">
    <property type="entry name" value="CXC CHEMOKINE LIGAND"/>
    <property type="match status" value="1"/>
</dbReference>
<feature type="region of interest" description="Disordered" evidence="13">
    <location>
        <begin position="101"/>
        <end position="173"/>
    </location>
</feature>
<dbReference type="GO" id="GO:0016020">
    <property type="term" value="C:membrane"/>
    <property type="evidence" value="ECO:0007669"/>
    <property type="project" value="UniProtKB-SubCell"/>
</dbReference>
<dbReference type="GO" id="GO:0005615">
    <property type="term" value="C:extracellular space"/>
    <property type="evidence" value="ECO:0007669"/>
    <property type="project" value="UniProtKB-KW"/>
</dbReference>
<feature type="transmembrane region" description="Helical" evidence="14">
    <location>
        <begin position="209"/>
        <end position="229"/>
    </location>
</feature>
<comment type="similarity">
    <text evidence="2">Belongs to the intercrine alpha (chemokine CxC) family.</text>
</comment>
<accession>A0A8J0R8C1</accession>
<organism evidence="17 18">
    <name type="scientific">Xenopus tropicalis</name>
    <name type="common">Western clawed frog</name>
    <name type="synonym">Silurana tropicalis</name>
    <dbReference type="NCBI Taxonomy" id="8364"/>
    <lineage>
        <taxon>Eukaryota</taxon>
        <taxon>Metazoa</taxon>
        <taxon>Chordata</taxon>
        <taxon>Craniata</taxon>
        <taxon>Vertebrata</taxon>
        <taxon>Euteleostomi</taxon>
        <taxon>Amphibia</taxon>
        <taxon>Batrachia</taxon>
        <taxon>Anura</taxon>
        <taxon>Pipoidea</taxon>
        <taxon>Pipidae</taxon>
        <taxon>Xenopodinae</taxon>
        <taxon>Xenopus</taxon>
        <taxon>Silurana</taxon>
    </lineage>
</organism>
<evidence type="ECO:0000256" key="15">
    <source>
        <dbReference type="SAM" id="SignalP"/>
    </source>
</evidence>
<keyword evidence="11" id="KW-0325">Glycoprotein</keyword>
<sequence length="264" mass="29018">MKFPARMWIRLLLVCLLSVHSVAQFGANAGACCFDMKPRDPPTDALFRLYKEKVKGFEECPHYRVQFKFDKGKICASKHDAWVEKLICHLKKDSYFCAKHGDSGSRPDFSKDSKKVPTTIPPAPDVAGDSKKPPGPAVTQRAPNANTQKATTAPSGTEAAPTEQAAVPGDYPVTPTQYSAVAKEQDKERLENPETIDKETGVSSSMKTAIISLVFISLFLVALVAFLICRRRRKPESGTGEEIKDLTPKGQQETVQTNSQKSFA</sequence>
<evidence type="ECO:0000256" key="1">
    <source>
        <dbReference type="ARBA" id="ARBA00004479"/>
    </source>
</evidence>
<keyword evidence="8 14" id="KW-1133">Transmembrane helix</keyword>
<name>A0A8J0R8C1_XENTR</name>
<evidence type="ECO:0000256" key="6">
    <source>
        <dbReference type="ARBA" id="ARBA00022692"/>
    </source>
</evidence>
<protein>
    <recommendedName>
        <fullName evidence="3">C-X-C motif chemokine 16</fullName>
    </recommendedName>
    <alternativeName>
        <fullName evidence="12">Transmembrane chemokine CXCL16</fullName>
    </alternativeName>
</protein>
<dbReference type="RefSeq" id="XP_004919151.2">
    <property type="nucleotide sequence ID" value="XM_004919094.4"/>
</dbReference>
<feature type="chain" id="PRO_5035263422" description="C-X-C motif chemokine 16" evidence="15">
    <location>
        <begin position="24"/>
        <end position="264"/>
    </location>
</feature>
<evidence type="ECO:0000259" key="16">
    <source>
        <dbReference type="Pfam" id="PF20902"/>
    </source>
</evidence>
<feature type="domain" description="C-X-C motif chemokine 16" evidence="16">
    <location>
        <begin position="26"/>
        <end position="94"/>
    </location>
</feature>
<evidence type="ECO:0000313" key="19">
    <source>
        <dbReference type="Xenbase" id="XB-GENE-29080391"/>
    </source>
</evidence>
<dbReference type="GO" id="GO:0006898">
    <property type="term" value="P:receptor-mediated endocytosis"/>
    <property type="evidence" value="ECO:0007669"/>
    <property type="project" value="InterPro"/>
</dbReference>
<dbReference type="GO" id="GO:0005041">
    <property type="term" value="F:low-density lipoprotein particle receptor activity"/>
    <property type="evidence" value="ECO:0007669"/>
    <property type="project" value="InterPro"/>
</dbReference>
<dbReference type="InterPro" id="IPR048585">
    <property type="entry name" value="CXCL16_dom"/>
</dbReference>
<evidence type="ECO:0000313" key="17">
    <source>
        <dbReference type="Proteomes" id="UP000008143"/>
    </source>
</evidence>
<dbReference type="PANTHER" id="PTHR14385:SF0">
    <property type="entry name" value="C-X-C MOTIF CHEMOKINE 16"/>
    <property type="match status" value="1"/>
</dbReference>
<feature type="signal peptide" evidence="15">
    <location>
        <begin position="1"/>
        <end position="23"/>
    </location>
</feature>
<dbReference type="Pfam" id="PF20902">
    <property type="entry name" value="CXCL16"/>
    <property type="match status" value="1"/>
</dbReference>
<keyword evidence="7 15" id="KW-0732">Signal</keyword>
<feature type="compositionally biased region" description="Basic and acidic residues" evidence="13">
    <location>
        <begin position="101"/>
        <end position="115"/>
    </location>
</feature>
<dbReference type="GO" id="GO:0034341">
    <property type="term" value="P:response to type II interferon"/>
    <property type="evidence" value="ECO:0007669"/>
    <property type="project" value="InterPro"/>
</dbReference>
<dbReference type="GO" id="GO:0005044">
    <property type="term" value="F:scavenger receptor activity"/>
    <property type="evidence" value="ECO:0007669"/>
    <property type="project" value="InterPro"/>
</dbReference>
<feature type="compositionally biased region" description="Polar residues" evidence="13">
    <location>
        <begin position="141"/>
        <end position="155"/>
    </location>
</feature>
<proteinExistence type="inferred from homology"/>
<dbReference type="Gene3D" id="2.40.50.40">
    <property type="match status" value="1"/>
</dbReference>
<dbReference type="GO" id="GO:0048247">
    <property type="term" value="P:lymphocyte chemotaxis"/>
    <property type="evidence" value="ECO:0007669"/>
    <property type="project" value="InterPro"/>
</dbReference>
<dbReference type="Proteomes" id="UP000008143">
    <property type="component" value="Chromosome 3"/>
</dbReference>
<keyword evidence="4" id="KW-0145">Chemotaxis</keyword>
<dbReference type="AlphaFoldDB" id="A0A8J0R8C1"/>
<evidence type="ECO:0000256" key="14">
    <source>
        <dbReference type="SAM" id="Phobius"/>
    </source>
</evidence>
<reference evidence="18" key="1">
    <citation type="submission" date="2025-08" db="UniProtKB">
        <authorList>
            <consortium name="RefSeq"/>
        </authorList>
    </citation>
    <scope>IDENTIFICATION</scope>
    <source>
        <strain evidence="18">Nigerian</strain>
        <tissue evidence="18">Liver and blood</tissue>
    </source>
</reference>
<keyword evidence="10" id="KW-1015">Disulfide bond</keyword>
<evidence type="ECO:0000256" key="7">
    <source>
        <dbReference type="ARBA" id="ARBA00022729"/>
    </source>
</evidence>
<feature type="compositionally biased region" description="Polar residues" evidence="13">
    <location>
        <begin position="249"/>
        <end position="264"/>
    </location>
</feature>
<evidence type="ECO:0000313" key="18">
    <source>
        <dbReference type="RefSeq" id="XP_004919151.2"/>
    </source>
</evidence>